<evidence type="ECO:0008006" key="5">
    <source>
        <dbReference type="Google" id="ProtNLM"/>
    </source>
</evidence>
<name>A0ABQ2JCH7_9ACTN</name>
<accession>A0ABQ2JCH7</accession>
<dbReference type="Proteomes" id="UP000600080">
    <property type="component" value="Unassembled WGS sequence"/>
</dbReference>
<keyword evidence="2" id="KW-0732">Signal</keyword>
<feature type="compositionally biased region" description="Low complexity" evidence="1">
    <location>
        <begin position="24"/>
        <end position="73"/>
    </location>
</feature>
<dbReference type="GeneID" id="301548048"/>
<organism evidence="3 4">
    <name type="scientific">Streptomyces kronopolitis</name>
    <dbReference type="NCBI Taxonomy" id="1612435"/>
    <lineage>
        <taxon>Bacteria</taxon>
        <taxon>Bacillati</taxon>
        <taxon>Actinomycetota</taxon>
        <taxon>Actinomycetes</taxon>
        <taxon>Kitasatosporales</taxon>
        <taxon>Streptomycetaceae</taxon>
        <taxon>Streptomyces</taxon>
    </lineage>
</organism>
<dbReference type="EMBL" id="BMND01000007">
    <property type="protein sequence ID" value="GGN42223.1"/>
    <property type="molecule type" value="Genomic_DNA"/>
</dbReference>
<proteinExistence type="predicted"/>
<evidence type="ECO:0000313" key="3">
    <source>
        <dbReference type="EMBL" id="GGN42223.1"/>
    </source>
</evidence>
<protein>
    <recommendedName>
        <fullName evidence="5">DUF4232 domain-containing protein</fullName>
    </recommendedName>
</protein>
<comment type="caution">
    <text evidence="3">The sequence shown here is derived from an EMBL/GenBank/DDBJ whole genome shotgun (WGS) entry which is preliminary data.</text>
</comment>
<feature type="region of interest" description="Disordered" evidence="1">
    <location>
        <begin position="24"/>
        <end position="89"/>
    </location>
</feature>
<keyword evidence="4" id="KW-1185">Reference proteome</keyword>
<feature type="signal peptide" evidence="2">
    <location>
        <begin position="1"/>
        <end position="23"/>
    </location>
</feature>
<evidence type="ECO:0000256" key="2">
    <source>
        <dbReference type="SAM" id="SignalP"/>
    </source>
</evidence>
<dbReference type="PROSITE" id="PS51257">
    <property type="entry name" value="PROKAR_LIPOPROTEIN"/>
    <property type="match status" value="1"/>
</dbReference>
<feature type="chain" id="PRO_5047203254" description="DUF4232 domain-containing protein" evidence="2">
    <location>
        <begin position="24"/>
        <end position="203"/>
    </location>
</feature>
<sequence>MFTRRLLTAAVLAASLATLTSCKGEDTSAAPDAHASAASSPASTPTDAPSDASTGAPTDAPGGDPSASASASGQKDLPIDPEPSFDCTPAKLAKGHRMVQVTGAPAGGVLAVRQAQFACDPNGGGYAGTGKAGRYRLAPGATAELTTGATGHRAVSLAALGGHLTACIEHDQVKAPLACSGDIYELTLNGSGTVSHLREIWHS</sequence>
<gene>
    <name evidence="3" type="ORF">GCM10012285_22300</name>
</gene>
<dbReference type="RefSeq" id="WP_189097438.1">
    <property type="nucleotide sequence ID" value="NZ_BMND01000007.1"/>
</dbReference>
<evidence type="ECO:0000256" key="1">
    <source>
        <dbReference type="SAM" id="MobiDB-lite"/>
    </source>
</evidence>
<reference evidence="4" key="1">
    <citation type="journal article" date="2019" name="Int. J. Syst. Evol. Microbiol.">
        <title>The Global Catalogue of Microorganisms (GCM) 10K type strain sequencing project: providing services to taxonomists for standard genome sequencing and annotation.</title>
        <authorList>
            <consortium name="The Broad Institute Genomics Platform"/>
            <consortium name="The Broad Institute Genome Sequencing Center for Infectious Disease"/>
            <person name="Wu L."/>
            <person name="Ma J."/>
        </authorList>
    </citation>
    <scope>NUCLEOTIDE SEQUENCE [LARGE SCALE GENOMIC DNA]</scope>
    <source>
        <strain evidence="4">CGMCC 4.7323</strain>
    </source>
</reference>
<evidence type="ECO:0000313" key="4">
    <source>
        <dbReference type="Proteomes" id="UP000600080"/>
    </source>
</evidence>